<accession>A0AAD5JVM2</accession>
<organism evidence="1 2">
    <name type="scientific">Phascolomyces articulosus</name>
    <dbReference type="NCBI Taxonomy" id="60185"/>
    <lineage>
        <taxon>Eukaryota</taxon>
        <taxon>Fungi</taxon>
        <taxon>Fungi incertae sedis</taxon>
        <taxon>Mucoromycota</taxon>
        <taxon>Mucoromycotina</taxon>
        <taxon>Mucoromycetes</taxon>
        <taxon>Mucorales</taxon>
        <taxon>Lichtheimiaceae</taxon>
        <taxon>Phascolomyces</taxon>
    </lineage>
</organism>
<name>A0AAD5JVM2_9FUNG</name>
<evidence type="ECO:0000313" key="2">
    <source>
        <dbReference type="Proteomes" id="UP001209540"/>
    </source>
</evidence>
<dbReference type="Proteomes" id="UP001209540">
    <property type="component" value="Unassembled WGS sequence"/>
</dbReference>
<keyword evidence="2" id="KW-1185">Reference proteome</keyword>
<dbReference type="AlphaFoldDB" id="A0AAD5JVM2"/>
<proteinExistence type="predicted"/>
<protein>
    <submittedName>
        <fullName evidence="1">Uncharacterized protein</fullName>
    </submittedName>
</protein>
<reference evidence="1" key="1">
    <citation type="journal article" date="2022" name="IScience">
        <title>Evolution of zygomycete secretomes and the origins of terrestrial fungal ecologies.</title>
        <authorList>
            <person name="Chang Y."/>
            <person name="Wang Y."/>
            <person name="Mondo S."/>
            <person name="Ahrendt S."/>
            <person name="Andreopoulos W."/>
            <person name="Barry K."/>
            <person name="Beard J."/>
            <person name="Benny G.L."/>
            <person name="Blankenship S."/>
            <person name="Bonito G."/>
            <person name="Cuomo C."/>
            <person name="Desiro A."/>
            <person name="Gervers K.A."/>
            <person name="Hundley H."/>
            <person name="Kuo A."/>
            <person name="LaButti K."/>
            <person name="Lang B.F."/>
            <person name="Lipzen A."/>
            <person name="O'Donnell K."/>
            <person name="Pangilinan J."/>
            <person name="Reynolds N."/>
            <person name="Sandor L."/>
            <person name="Smith M.E."/>
            <person name="Tsang A."/>
            <person name="Grigoriev I.V."/>
            <person name="Stajich J.E."/>
            <person name="Spatafora J.W."/>
        </authorList>
    </citation>
    <scope>NUCLEOTIDE SEQUENCE</scope>
    <source>
        <strain evidence="1">RSA 2281</strain>
    </source>
</reference>
<reference evidence="1" key="2">
    <citation type="submission" date="2023-02" db="EMBL/GenBank/DDBJ databases">
        <authorList>
            <consortium name="DOE Joint Genome Institute"/>
            <person name="Mondo S.J."/>
            <person name="Chang Y."/>
            <person name="Wang Y."/>
            <person name="Ahrendt S."/>
            <person name="Andreopoulos W."/>
            <person name="Barry K."/>
            <person name="Beard J."/>
            <person name="Benny G.L."/>
            <person name="Blankenship S."/>
            <person name="Bonito G."/>
            <person name="Cuomo C."/>
            <person name="Desiro A."/>
            <person name="Gervers K.A."/>
            <person name="Hundley H."/>
            <person name="Kuo A."/>
            <person name="LaButti K."/>
            <person name="Lang B.F."/>
            <person name="Lipzen A."/>
            <person name="O'Donnell K."/>
            <person name="Pangilinan J."/>
            <person name="Reynolds N."/>
            <person name="Sandor L."/>
            <person name="Smith M.W."/>
            <person name="Tsang A."/>
            <person name="Grigoriev I.V."/>
            <person name="Stajich J.E."/>
            <person name="Spatafora J.W."/>
        </authorList>
    </citation>
    <scope>NUCLEOTIDE SEQUENCE</scope>
    <source>
        <strain evidence="1">RSA 2281</strain>
    </source>
</reference>
<sequence length="205" mass="23126">MVKLSLKLNTNGQQILTYFCYEVDDARTLLAIVKIYEVFDTGEVGAWPYRTKKSTTIQTVVNVNDIIGIVWSIESSSKRHYLCAVEDPGRKKINSPIPVYNSLSSINSPQVYSPSNRSNHYISRNATDGTSIDLKVTRSINNVNNSMTSMNSTMGLFIKKVDKLASLVDYAIKRMARLEKRFDRLEGRFLKQVSEEGPTSIFEGI</sequence>
<comment type="caution">
    <text evidence="1">The sequence shown here is derived from an EMBL/GenBank/DDBJ whole genome shotgun (WGS) entry which is preliminary data.</text>
</comment>
<evidence type="ECO:0000313" key="1">
    <source>
        <dbReference type="EMBL" id="KAI9243061.1"/>
    </source>
</evidence>
<gene>
    <name evidence="1" type="ORF">BDA99DRAFT_544651</name>
</gene>
<dbReference type="EMBL" id="JAIXMP010000108">
    <property type="protein sequence ID" value="KAI9243061.1"/>
    <property type="molecule type" value="Genomic_DNA"/>
</dbReference>